<sequence length="255" mass="27031">MEQPRTRPPRDVRGAPTNGQSWRQLYFWAGISAVVFIALLVLALVLDFLAPPPVDGGAETLEFIARNKGIYVTEQLLWTVSNILPVLVFVTLFVALAPVNKSLALLATVIGALPWALFLAVPVTSRGSLILVYLSDRYAAASGTVTFDDAARLRFATAAEAVIAENNTPAAVGVLSALGILLISLPMLIGVFPRAVAWLGVAAGTVGTIAEALRQAVPGFYPAYGILMWAWFLAVGIALIRLSRRTPRAAGGPVA</sequence>
<feature type="transmembrane region" description="Helical" evidence="1">
    <location>
        <begin position="103"/>
        <end position="123"/>
    </location>
</feature>
<dbReference type="Proteomes" id="UP000276055">
    <property type="component" value="Unassembled WGS sequence"/>
</dbReference>
<keyword evidence="1" id="KW-0472">Membrane</keyword>
<feature type="transmembrane region" description="Helical" evidence="1">
    <location>
        <begin position="219"/>
        <end position="240"/>
    </location>
</feature>
<dbReference type="AlphaFoldDB" id="A0A495EF12"/>
<dbReference type="EMBL" id="RBIR01000007">
    <property type="protein sequence ID" value="RKR15475.1"/>
    <property type="molecule type" value="Genomic_DNA"/>
</dbReference>
<dbReference type="OrthoDB" id="4928946at2"/>
<feature type="transmembrane region" description="Helical" evidence="1">
    <location>
        <begin position="76"/>
        <end position="96"/>
    </location>
</feature>
<feature type="transmembrane region" description="Helical" evidence="1">
    <location>
        <begin position="170"/>
        <end position="189"/>
    </location>
</feature>
<evidence type="ECO:0000313" key="2">
    <source>
        <dbReference type="EMBL" id="RKR15475.1"/>
    </source>
</evidence>
<accession>A0A495EF12</accession>
<protein>
    <submittedName>
        <fullName evidence="2">Uncharacterized protein DUF4386</fullName>
    </submittedName>
</protein>
<name>A0A495EF12_9MICC</name>
<proteinExistence type="predicted"/>
<organism evidence="2 3">
    <name type="scientific">Arthrobacter oryzae</name>
    <dbReference type="NCBI Taxonomy" id="409290"/>
    <lineage>
        <taxon>Bacteria</taxon>
        <taxon>Bacillati</taxon>
        <taxon>Actinomycetota</taxon>
        <taxon>Actinomycetes</taxon>
        <taxon>Micrococcales</taxon>
        <taxon>Micrococcaceae</taxon>
        <taxon>Arthrobacter</taxon>
    </lineage>
</organism>
<reference evidence="2 3" key="1">
    <citation type="submission" date="2018-10" db="EMBL/GenBank/DDBJ databases">
        <title>Genomic Encyclopedia of Type Strains, Phase IV (KMG-IV): sequencing the most valuable type-strain genomes for metagenomic binning, comparative biology and taxonomic classification.</title>
        <authorList>
            <person name="Goeker M."/>
        </authorList>
    </citation>
    <scope>NUCLEOTIDE SEQUENCE [LARGE SCALE GENOMIC DNA]</scope>
    <source>
        <strain evidence="2 3">DSM 25586</strain>
    </source>
</reference>
<evidence type="ECO:0000256" key="1">
    <source>
        <dbReference type="SAM" id="Phobius"/>
    </source>
</evidence>
<dbReference type="Pfam" id="PF14329">
    <property type="entry name" value="DUF4386"/>
    <property type="match status" value="1"/>
</dbReference>
<comment type="caution">
    <text evidence="2">The sequence shown here is derived from an EMBL/GenBank/DDBJ whole genome shotgun (WGS) entry which is preliminary data.</text>
</comment>
<keyword evidence="1" id="KW-0812">Transmembrane</keyword>
<feature type="transmembrane region" description="Helical" evidence="1">
    <location>
        <begin position="25"/>
        <end position="46"/>
    </location>
</feature>
<dbReference type="InterPro" id="IPR025495">
    <property type="entry name" value="DUF4386"/>
</dbReference>
<keyword evidence="1" id="KW-1133">Transmembrane helix</keyword>
<evidence type="ECO:0000313" key="3">
    <source>
        <dbReference type="Proteomes" id="UP000276055"/>
    </source>
</evidence>
<gene>
    <name evidence="2" type="ORF">C8D78_2996</name>
</gene>
<feature type="transmembrane region" description="Helical" evidence="1">
    <location>
        <begin position="196"/>
        <end position="213"/>
    </location>
</feature>
<dbReference type="RefSeq" id="WP_120954641.1">
    <property type="nucleotide sequence ID" value="NZ_RBIR01000007.1"/>
</dbReference>